<dbReference type="InterPro" id="IPR013078">
    <property type="entry name" value="His_Pase_superF_clade-1"/>
</dbReference>
<dbReference type="Pfam" id="PF00300">
    <property type="entry name" value="His_Phos_1"/>
    <property type="match status" value="1"/>
</dbReference>
<dbReference type="InterPro" id="IPR029033">
    <property type="entry name" value="His_PPase_superfam"/>
</dbReference>
<dbReference type="SUPFAM" id="SSF53254">
    <property type="entry name" value="Phosphoglycerate mutase-like"/>
    <property type="match status" value="1"/>
</dbReference>
<name>A0A0V7ZC13_9CYAN</name>
<dbReference type="InterPro" id="IPR051021">
    <property type="entry name" value="Mito_Ser/Thr_phosphatase"/>
</dbReference>
<reference evidence="2 3" key="1">
    <citation type="journal article" date="2015" name="Genome Announc.">
        <title>Draft Genome of the Euendolithic (true boring) Cyanobacterium Mastigocoleus testarum strain BC008.</title>
        <authorList>
            <person name="Guida B.S."/>
            <person name="Garcia-Pichel F."/>
        </authorList>
    </citation>
    <scope>NUCLEOTIDE SEQUENCE [LARGE SCALE GENOMIC DNA]</scope>
    <source>
        <strain evidence="2 3">BC008</strain>
    </source>
</reference>
<dbReference type="Gene3D" id="3.40.50.1240">
    <property type="entry name" value="Phosphoglycerate mutase-like"/>
    <property type="match status" value="1"/>
</dbReference>
<sequence>MLTLIGHNFTSGAKVSNITDIGVANAQTIANMKDMTKGEQANANFKDKLTGKELLNALKKGGYVIYIRHTQTEKDYADQVKAVMGNCSTQRVLSEVGWKQAKSIGEAFRKYDIPVNKVISSQYCRAWQTADLAFGRYEKNGDLNFPKAEDYTPEQVAQMKARLAPMLTAVPQQGKNTAIVGHDDLFEAATGIYPDPQGMAYIIKPDGKGSFELIANMLPKEWKNLDEN</sequence>
<gene>
    <name evidence="2" type="ORF">BC008_07415</name>
</gene>
<organism evidence="2 3">
    <name type="scientific">Mastigocoleus testarum BC008</name>
    <dbReference type="NCBI Taxonomy" id="371196"/>
    <lineage>
        <taxon>Bacteria</taxon>
        <taxon>Bacillati</taxon>
        <taxon>Cyanobacteriota</taxon>
        <taxon>Cyanophyceae</taxon>
        <taxon>Nostocales</taxon>
        <taxon>Hapalosiphonaceae</taxon>
        <taxon>Mastigocoleus</taxon>
    </lineage>
</organism>
<protein>
    <recommendedName>
        <fullName evidence="4">Phosphoglycerate mutase</fullName>
    </recommendedName>
</protein>
<dbReference type="PANTHER" id="PTHR20935">
    <property type="entry name" value="PHOSPHOGLYCERATE MUTASE-RELATED"/>
    <property type="match status" value="1"/>
</dbReference>
<dbReference type="PANTHER" id="PTHR20935:SF1">
    <property type="entry name" value="SLL1549 PROTEIN"/>
    <property type="match status" value="1"/>
</dbReference>
<accession>A0A0V7ZC13</accession>
<keyword evidence="3" id="KW-1185">Reference proteome</keyword>
<evidence type="ECO:0008006" key="4">
    <source>
        <dbReference type="Google" id="ProtNLM"/>
    </source>
</evidence>
<dbReference type="Proteomes" id="UP000053372">
    <property type="component" value="Unassembled WGS sequence"/>
</dbReference>
<evidence type="ECO:0000313" key="2">
    <source>
        <dbReference type="EMBL" id="KST61884.1"/>
    </source>
</evidence>
<dbReference type="EMBL" id="LMTZ01000169">
    <property type="protein sequence ID" value="KST61884.1"/>
    <property type="molecule type" value="Genomic_DNA"/>
</dbReference>
<dbReference type="GO" id="GO:0016787">
    <property type="term" value="F:hydrolase activity"/>
    <property type="evidence" value="ECO:0007669"/>
    <property type="project" value="UniProtKB-KW"/>
</dbReference>
<evidence type="ECO:0000256" key="1">
    <source>
        <dbReference type="ARBA" id="ARBA00022801"/>
    </source>
</evidence>
<evidence type="ECO:0000313" key="3">
    <source>
        <dbReference type="Proteomes" id="UP000053372"/>
    </source>
</evidence>
<comment type="caution">
    <text evidence="2">The sequence shown here is derived from an EMBL/GenBank/DDBJ whole genome shotgun (WGS) entry which is preliminary data.</text>
</comment>
<dbReference type="CDD" id="cd07067">
    <property type="entry name" value="HP_PGM_like"/>
    <property type="match status" value="1"/>
</dbReference>
<dbReference type="OrthoDB" id="2237472at2"/>
<keyword evidence="1" id="KW-0378">Hydrolase</keyword>
<dbReference type="AlphaFoldDB" id="A0A0V7ZC13"/>
<dbReference type="NCBIfam" id="NF004841">
    <property type="entry name" value="PRK06193.1-1"/>
    <property type="match status" value="1"/>
</dbReference>
<proteinExistence type="predicted"/>